<sequence length="149" mass="16980">MLWPPQAVSRAYNQHSCVIRMTDTQSNHSVLLSGDVTAMGEWLLARDGAQLQSEVMIVPHHGSKTSSTAEFIAQVNPKLAIASVAKDNRWNLPNPQVVARYQAQQVEWLDTGHAGQISLFFYLDQLDWFTQRSLGWQPWYRQMLRKGVE</sequence>
<organism evidence="1 2">
    <name type="scientific">Vibrio cholerae</name>
    <dbReference type="NCBI Taxonomy" id="666"/>
    <lineage>
        <taxon>Bacteria</taxon>
        <taxon>Pseudomonadati</taxon>
        <taxon>Pseudomonadota</taxon>
        <taxon>Gammaproteobacteria</taxon>
        <taxon>Vibrionales</taxon>
        <taxon>Vibrionaceae</taxon>
        <taxon>Vibrio</taxon>
    </lineage>
</organism>
<proteinExistence type="predicted"/>
<accession>A0A656AEJ7</accession>
<protein>
    <submittedName>
        <fullName evidence="1">Rec2-like protein</fullName>
    </submittedName>
</protein>
<dbReference type="PANTHER" id="PTHR30619:SF1">
    <property type="entry name" value="RECOMBINATION PROTEIN 2"/>
    <property type="match status" value="1"/>
</dbReference>
<dbReference type="PANTHER" id="PTHR30619">
    <property type="entry name" value="DNA INTERNALIZATION/COMPETENCE PROTEIN COMEC/REC2"/>
    <property type="match status" value="1"/>
</dbReference>
<evidence type="ECO:0000313" key="2">
    <source>
        <dbReference type="Proteomes" id="UP000041770"/>
    </source>
</evidence>
<evidence type="ECO:0000313" key="1">
    <source>
        <dbReference type="EMBL" id="CSD05676.1"/>
    </source>
</evidence>
<name>A0A656AEJ7_VIBCL</name>
<dbReference type="Gene3D" id="3.60.15.10">
    <property type="entry name" value="Ribonuclease Z/Hydroxyacylglutathione hydrolase-like"/>
    <property type="match status" value="1"/>
</dbReference>
<gene>
    <name evidence="1" type="ORF">ERS013200_03037</name>
</gene>
<dbReference type="Proteomes" id="UP000041770">
    <property type="component" value="Unassembled WGS sequence"/>
</dbReference>
<dbReference type="EMBL" id="CWQY01000024">
    <property type="protein sequence ID" value="CSD05676.1"/>
    <property type="molecule type" value="Genomic_DNA"/>
</dbReference>
<dbReference type="AlphaFoldDB" id="A0A656AEJ7"/>
<reference evidence="1 2" key="1">
    <citation type="submission" date="2015-07" db="EMBL/GenBank/DDBJ databases">
        <authorList>
            <consortium name="Pathogen Informatics"/>
        </authorList>
    </citation>
    <scope>NUCLEOTIDE SEQUENCE [LARGE SCALE GENOMIC DNA]</scope>
    <source>
        <strain evidence="1 2">A316</strain>
    </source>
</reference>
<dbReference type="SUPFAM" id="SSF56281">
    <property type="entry name" value="Metallo-hydrolase/oxidoreductase"/>
    <property type="match status" value="1"/>
</dbReference>
<dbReference type="InterPro" id="IPR036866">
    <property type="entry name" value="RibonucZ/Hydroxyglut_hydro"/>
</dbReference>
<dbReference type="InterPro" id="IPR052159">
    <property type="entry name" value="Competence_DNA_uptake"/>
</dbReference>